<keyword evidence="3" id="KW-1185">Reference proteome</keyword>
<proteinExistence type="predicted"/>
<dbReference type="PANTHER" id="PTHR46888:SF13">
    <property type="entry name" value="RIBONUCLEASE H"/>
    <property type="match status" value="1"/>
</dbReference>
<evidence type="ECO:0000313" key="3">
    <source>
        <dbReference type="Proteomes" id="UP001174136"/>
    </source>
</evidence>
<evidence type="ECO:0000259" key="1">
    <source>
        <dbReference type="Pfam" id="PF02023"/>
    </source>
</evidence>
<comment type="caution">
    <text evidence="2">The sequence shown here is derived from an EMBL/GenBank/DDBJ whole genome shotgun (WGS) entry which is preliminary data.</text>
</comment>
<dbReference type="Pfam" id="PF02023">
    <property type="entry name" value="SCAN"/>
    <property type="match status" value="1"/>
</dbReference>
<dbReference type="EMBL" id="JAOPHQ010003128">
    <property type="protein sequence ID" value="KAK0144583.1"/>
    <property type="molecule type" value="Genomic_DNA"/>
</dbReference>
<dbReference type="InterPro" id="IPR003309">
    <property type="entry name" value="SCAN_dom"/>
</dbReference>
<sequence>MWDICHEIEPPVWLYGMWSPGFITRHPKSSPHCSIGAPHVTCDVNDMKPYRCCCLHYSNDDGLVDGTCYERSKLTSWSRNIFGGSSGIFIVGLHVGLAVSCSVQGALIKARLKECVVDMLVGKAVLGLTVVSPCSDASADIQAGAEAKPPATLPRFNPVSPTLSMSSPDARLKVRLARLHMEAESGERQAEREHQLEIRRIEAEKEVKLRRLELEAASAARSPQTTLSSPLASSFCTLDVTKQMALVPQFRESEIDSYFGVFERIAVSMQWPKEVWPLLLQCKLSGKAQEVLASISLEDSLDYEIVKNTVLRAYELVPEAYRQKFRSCKKSPDRTFMEFAREKATLFDRWCTATKTTDFSSLRELVLLEEFKSSVSERIVTYLNEQKVMSLSQAAVLADEFVLTHKPAHVFSTSPTTQFRKSVSLPLRSREDGSVFTVMNLAI</sequence>
<dbReference type="PANTHER" id="PTHR46888">
    <property type="entry name" value="ZINC KNUCKLE DOMAINCONTAINING PROTEIN-RELATED"/>
    <property type="match status" value="1"/>
</dbReference>
<reference evidence="2" key="1">
    <citation type="journal article" date="2023" name="Front. Mar. Sci.">
        <title>A new Merluccius polli reference genome to investigate the effects of global change in West African waters.</title>
        <authorList>
            <person name="Mateo J.L."/>
            <person name="Blanco-Fernandez C."/>
            <person name="Garcia-Vazquez E."/>
            <person name="Machado-Schiaffino G."/>
        </authorList>
    </citation>
    <scope>NUCLEOTIDE SEQUENCE</scope>
    <source>
        <strain evidence="2">C29</strain>
        <tissue evidence="2">Fin</tissue>
    </source>
</reference>
<name>A0AA47MQ89_MERPO</name>
<gene>
    <name evidence="2" type="ORF">N1851_017036</name>
</gene>
<dbReference type="InterPro" id="IPR038269">
    <property type="entry name" value="SCAN_sf"/>
</dbReference>
<feature type="domain" description="SCAN box" evidence="1">
    <location>
        <begin position="318"/>
        <end position="406"/>
    </location>
</feature>
<accession>A0AA47MQ89</accession>
<dbReference type="AlphaFoldDB" id="A0AA47MQ89"/>
<protein>
    <recommendedName>
        <fullName evidence="1">SCAN box domain-containing protein</fullName>
    </recommendedName>
</protein>
<dbReference type="SUPFAM" id="SSF47353">
    <property type="entry name" value="Retrovirus capsid dimerization domain-like"/>
    <property type="match status" value="1"/>
</dbReference>
<dbReference type="Proteomes" id="UP001174136">
    <property type="component" value="Unassembled WGS sequence"/>
</dbReference>
<evidence type="ECO:0000313" key="2">
    <source>
        <dbReference type="EMBL" id="KAK0144583.1"/>
    </source>
</evidence>
<organism evidence="2 3">
    <name type="scientific">Merluccius polli</name>
    <name type="common">Benguela hake</name>
    <name type="synonym">Merluccius cadenati</name>
    <dbReference type="NCBI Taxonomy" id="89951"/>
    <lineage>
        <taxon>Eukaryota</taxon>
        <taxon>Metazoa</taxon>
        <taxon>Chordata</taxon>
        <taxon>Craniata</taxon>
        <taxon>Vertebrata</taxon>
        <taxon>Euteleostomi</taxon>
        <taxon>Actinopterygii</taxon>
        <taxon>Neopterygii</taxon>
        <taxon>Teleostei</taxon>
        <taxon>Neoteleostei</taxon>
        <taxon>Acanthomorphata</taxon>
        <taxon>Zeiogadaria</taxon>
        <taxon>Gadariae</taxon>
        <taxon>Gadiformes</taxon>
        <taxon>Gadoidei</taxon>
        <taxon>Merlucciidae</taxon>
        <taxon>Merluccius</taxon>
    </lineage>
</organism>
<dbReference type="Gene3D" id="1.10.4020.10">
    <property type="entry name" value="DNA breaking-rejoining enzymes"/>
    <property type="match status" value="1"/>
</dbReference>